<reference evidence="1 2" key="1">
    <citation type="submission" date="2010-01" db="EMBL/GenBank/DDBJ databases">
        <authorList>
            <person name="Weinstock G."/>
            <person name="Sodergren E."/>
            <person name="Clifton S."/>
            <person name="Fulton L."/>
            <person name="Fulton B."/>
            <person name="Courtney L."/>
            <person name="Fronick C."/>
            <person name="Harrison M."/>
            <person name="Strong C."/>
            <person name="Farmer C."/>
            <person name="Delahaunty K."/>
            <person name="Markovic C."/>
            <person name="Hall O."/>
            <person name="Minx P."/>
            <person name="Tomlinson C."/>
            <person name="Mitreva M."/>
            <person name="Nelson J."/>
            <person name="Hou S."/>
            <person name="Wollam A."/>
            <person name="Pepin K.H."/>
            <person name="Johnson M."/>
            <person name="Bhonagiri V."/>
            <person name="Nash W.E."/>
            <person name="Warren W."/>
            <person name="Chinwalla A."/>
            <person name="Mardis E.R."/>
            <person name="Wilson R.K."/>
        </authorList>
    </citation>
    <scope>NUCLEOTIDE SEQUENCE [LARGE SCALE GENOMIC DNA]</scope>
    <source>
        <strain evidence="1 2">NJ9703</strain>
    </source>
</reference>
<dbReference type="AlphaFoldDB" id="A0A9W5MYQ5"/>
<protein>
    <submittedName>
        <fullName evidence="1">Uncharacterized protein</fullName>
    </submittedName>
</protein>
<name>A0A9W5MYQ5_NEISU</name>
<dbReference type="EMBL" id="ACEO02000009">
    <property type="protein sequence ID" value="EFC51592.1"/>
    <property type="molecule type" value="Genomic_DNA"/>
</dbReference>
<evidence type="ECO:0000313" key="2">
    <source>
        <dbReference type="Proteomes" id="UP000004621"/>
    </source>
</evidence>
<dbReference type="Proteomes" id="UP000004621">
    <property type="component" value="Unassembled WGS sequence"/>
</dbReference>
<accession>A0A9W5MYQ5</accession>
<evidence type="ECO:0000313" key="1">
    <source>
        <dbReference type="EMBL" id="EFC51592.1"/>
    </source>
</evidence>
<organism evidence="1 2">
    <name type="scientific">Neisseria subflava NJ9703</name>
    <dbReference type="NCBI Taxonomy" id="546268"/>
    <lineage>
        <taxon>Bacteria</taxon>
        <taxon>Pseudomonadati</taxon>
        <taxon>Pseudomonadota</taxon>
        <taxon>Betaproteobacteria</taxon>
        <taxon>Neisseriales</taxon>
        <taxon>Neisseriaceae</taxon>
        <taxon>Neisseria</taxon>
    </lineage>
</organism>
<comment type="caution">
    <text evidence="1">The sequence shown here is derived from an EMBL/GenBank/DDBJ whole genome shotgun (WGS) entry which is preliminary data.</text>
</comment>
<gene>
    <name evidence="1" type="ORF">NEISUBOT_04845</name>
</gene>
<proteinExistence type="predicted"/>
<sequence length="42" mass="4921">MVCEQTKRACMVHALFYRIESKGRLKIVFQTAFLSNRDDSVK</sequence>